<keyword evidence="3" id="KW-1185">Reference proteome</keyword>
<protein>
    <submittedName>
        <fullName evidence="2">Uncharacterized protein</fullName>
    </submittedName>
</protein>
<dbReference type="Proteomes" id="UP000613580">
    <property type="component" value="Unassembled WGS sequence"/>
</dbReference>
<feature type="region of interest" description="Disordered" evidence="1">
    <location>
        <begin position="489"/>
        <end position="516"/>
    </location>
</feature>
<feature type="region of interest" description="Disordered" evidence="1">
    <location>
        <begin position="142"/>
        <end position="183"/>
    </location>
</feature>
<dbReference type="EMBL" id="JACAZE010000005">
    <property type="protein sequence ID" value="KAF7316754.1"/>
    <property type="molecule type" value="Genomic_DNA"/>
</dbReference>
<name>A0A8H6WFG6_MYCCL</name>
<evidence type="ECO:0000313" key="3">
    <source>
        <dbReference type="Proteomes" id="UP000613580"/>
    </source>
</evidence>
<evidence type="ECO:0000256" key="1">
    <source>
        <dbReference type="SAM" id="MobiDB-lite"/>
    </source>
</evidence>
<accession>A0A8H6WFG6</accession>
<evidence type="ECO:0000313" key="2">
    <source>
        <dbReference type="EMBL" id="KAF7316754.1"/>
    </source>
</evidence>
<comment type="caution">
    <text evidence="2">The sequence shown here is derived from an EMBL/GenBank/DDBJ whole genome shotgun (WGS) entry which is preliminary data.</text>
</comment>
<feature type="compositionally biased region" description="Low complexity" evidence="1">
    <location>
        <begin position="277"/>
        <end position="300"/>
    </location>
</feature>
<sequence length="516" mass="55861">MHRQRSAALANIVLPHPSLPRRSSLVSLVPSPRTPLTSPNCSSLLFTATSNRKSTDSWNSSNQDLNDALDYEWKPDQILFLRRTLDALPPHLFTPFNGPIPPSNLLDKIARGVAQAKGEDWPHSMRATRTKLIEVARTMADEDSKLHQSIPEEDASQYPTGDVLQPTTNIDQGGAGLGPRRPLYRQSSMDFLNASDSQRDESISRLSRRLQKADRFIPNPNHTNYHPYSRSQIHRRSSSPPKPNDVPSLINPSTPSSSTLSSLASLSAASHPRTLRRSMSITSSSTASSSRMSLGSVGSLPPIDDPRVTRIRRSESFCGPQMEPRRSVKRAPSYGVMAAAVEVDLTPSSDEEEKDRTRRAKKQRVRNDSAATPPLSPSPVSSPATSPVTKTRATAGALKRKTPASVKAPESASAVPSKSTRKRSPGLFGAELPLASSSASSQDPAPTTPILSPAPLLLSAAAPVPEKVKTLRRVRRLPAARRISFGSLIPPVGEEAPDADMESNAEHALGSAFQLR</sequence>
<proteinExistence type="predicted"/>
<feature type="compositionally biased region" description="Low complexity" evidence="1">
    <location>
        <begin position="435"/>
        <end position="452"/>
    </location>
</feature>
<dbReference type="OrthoDB" id="433738at2759"/>
<gene>
    <name evidence="2" type="ORF">HMN09_00408500</name>
</gene>
<feature type="compositionally biased region" description="Low complexity" evidence="1">
    <location>
        <begin position="252"/>
        <end position="270"/>
    </location>
</feature>
<reference evidence="2" key="1">
    <citation type="submission" date="2020-05" db="EMBL/GenBank/DDBJ databases">
        <title>Mycena genomes resolve the evolution of fungal bioluminescence.</title>
        <authorList>
            <person name="Tsai I.J."/>
        </authorList>
    </citation>
    <scope>NUCLEOTIDE SEQUENCE</scope>
    <source>
        <strain evidence="2">110903Hualien_Pintung</strain>
    </source>
</reference>
<dbReference type="AlphaFoldDB" id="A0A8H6WFG6"/>
<feature type="compositionally biased region" description="Basic and acidic residues" evidence="1">
    <location>
        <begin position="304"/>
        <end position="315"/>
    </location>
</feature>
<feature type="compositionally biased region" description="Low complexity" evidence="1">
    <location>
        <begin position="369"/>
        <end position="389"/>
    </location>
</feature>
<feature type="region of interest" description="Disordered" evidence="1">
    <location>
        <begin position="212"/>
        <end position="452"/>
    </location>
</feature>
<organism evidence="2 3">
    <name type="scientific">Mycena chlorophos</name>
    <name type="common">Agaric fungus</name>
    <name type="synonym">Agaricus chlorophos</name>
    <dbReference type="NCBI Taxonomy" id="658473"/>
    <lineage>
        <taxon>Eukaryota</taxon>
        <taxon>Fungi</taxon>
        <taxon>Dikarya</taxon>
        <taxon>Basidiomycota</taxon>
        <taxon>Agaricomycotina</taxon>
        <taxon>Agaricomycetes</taxon>
        <taxon>Agaricomycetidae</taxon>
        <taxon>Agaricales</taxon>
        <taxon>Marasmiineae</taxon>
        <taxon>Mycenaceae</taxon>
        <taxon>Mycena</taxon>
    </lineage>
</organism>
<feature type="compositionally biased region" description="Polar residues" evidence="1">
    <location>
        <begin position="220"/>
        <end position="231"/>
    </location>
</feature>